<evidence type="ECO:0000256" key="10">
    <source>
        <dbReference type="ARBA" id="ARBA00070172"/>
    </source>
</evidence>
<dbReference type="SUPFAM" id="SSF47923">
    <property type="entry name" value="Ypt/Rab-GAP domain of gyp1p"/>
    <property type="match status" value="2"/>
</dbReference>
<dbReference type="Proteomes" id="UP001295444">
    <property type="component" value="Chromosome 12"/>
</dbReference>
<sequence length="381" mass="45193">MKKDIESLIAQERADIIGKYEKGRQQGAQIDPWEDADFALYKVTDRFGFLHEHELPSRSALEEKQKLQEIERVDKWLKMLKKWTKYRTSEKMFRRVYKGIPLQVRGQVWSLLLDVDAMKSVNEGKYEKMKDLAKTYSAEIKQIDLDVNRTFRNHIMFRERYGVKQRALFDVLSAYSVYNTEVSYCQGMSQIAAVLLMYLNEEDAFWALAQLLTNQRHAMHGFFIPGFPKLQRFQSHHEQILSKVFPKLKKHMDKEDMSTGIYTTKWFLQCFLDRTPFTLTLRLWDIYILEGERVLPAMAYTILKLHKKRLLKMSMEDLREFLQEQIARSLSYDDDIVVEQLQTSMSELRKLKLELPPPGATYFLFAFFILYATDGFRYSKD</sequence>
<comment type="subcellular location">
    <subcellularLocation>
        <location evidence="1">Cytoplasmic vesicle</location>
    </subcellularLocation>
    <subcellularLocation>
        <location evidence="2">Golgi apparatus</location>
    </subcellularLocation>
</comment>
<evidence type="ECO:0000259" key="11">
    <source>
        <dbReference type="PROSITE" id="PS50086"/>
    </source>
</evidence>
<dbReference type="GO" id="GO:0031410">
    <property type="term" value="C:cytoplasmic vesicle"/>
    <property type="evidence" value="ECO:0007669"/>
    <property type="project" value="UniProtKB-SubCell"/>
</dbReference>
<evidence type="ECO:0000256" key="1">
    <source>
        <dbReference type="ARBA" id="ARBA00004541"/>
    </source>
</evidence>
<reference evidence="12" key="1">
    <citation type="submission" date="2022-03" db="EMBL/GenBank/DDBJ databases">
        <authorList>
            <person name="Alioto T."/>
            <person name="Alioto T."/>
            <person name="Gomez Garrido J."/>
        </authorList>
    </citation>
    <scope>NUCLEOTIDE SEQUENCE</scope>
</reference>
<keyword evidence="6" id="KW-0333">Golgi apparatus</keyword>
<keyword evidence="3" id="KW-0343">GTPase activation</keyword>
<dbReference type="FunFam" id="1.10.10.750:FF:000001">
    <property type="entry name" value="TBC1 domain family member 10A"/>
    <property type="match status" value="1"/>
</dbReference>
<evidence type="ECO:0000256" key="5">
    <source>
        <dbReference type="ARBA" id="ARBA00022990"/>
    </source>
</evidence>
<dbReference type="PROSITE" id="PS50086">
    <property type="entry name" value="TBC_RABGAP"/>
    <property type="match status" value="1"/>
</dbReference>
<proteinExistence type="predicted"/>
<dbReference type="InterPro" id="IPR050302">
    <property type="entry name" value="Rab_GAP_TBC_domain"/>
</dbReference>
<dbReference type="Gene3D" id="1.10.472.80">
    <property type="entry name" value="Ypt/Rab-GAP domain of gyp1p, domain 3"/>
    <property type="match status" value="1"/>
</dbReference>
<dbReference type="EMBL" id="OW240923">
    <property type="protein sequence ID" value="CAH2325015.1"/>
    <property type="molecule type" value="Genomic_DNA"/>
</dbReference>
<keyword evidence="4" id="KW-0597">Phosphoprotein</keyword>
<evidence type="ECO:0000256" key="6">
    <source>
        <dbReference type="ARBA" id="ARBA00023034"/>
    </source>
</evidence>
<evidence type="ECO:0000256" key="3">
    <source>
        <dbReference type="ARBA" id="ARBA00022468"/>
    </source>
</evidence>
<keyword evidence="7" id="KW-0968">Cytoplasmic vesicle</keyword>
<dbReference type="FunFam" id="1.10.472.80:FF:000019">
    <property type="entry name" value="USP6 N-terminal like"/>
    <property type="match status" value="1"/>
</dbReference>
<dbReference type="AlphaFoldDB" id="A0AAD1TE34"/>
<evidence type="ECO:0000256" key="2">
    <source>
        <dbReference type="ARBA" id="ARBA00004555"/>
    </source>
</evidence>
<dbReference type="Gene3D" id="1.10.10.750">
    <property type="entry name" value="Ypt/Rab-GAP domain of gyp1p, domain 1"/>
    <property type="match status" value="1"/>
</dbReference>
<dbReference type="GO" id="GO:0031267">
    <property type="term" value="F:small GTPase binding"/>
    <property type="evidence" value="ECO:0007669"/>
    <property type="project" value="TreeGrafter"/>
</dbReference>
<protein>
    <recommendedName>
        <fullName evidence="10">USP6 N-terminal-like protein</fullName>
    </recommendedName>
</protein>
<evidence type="ECO:0000256" key="9">
    <source>
        <dbReference type="ARBA" id="ARBA00064037"/>
    </source>
</evidence>
<dbReference type="InterPro" id="IPR000195">
    <property type="entry name" value="Rab-GAP-TBC_dom"/>
</dbReference>
<evidence type="ECO:0000313" key="12">
    <source>
        <dbReference type="EMBL" id="CAH2325015.1"/>
    </source>
</evidence>
<dbReference type="GO" id="GO:0005794">
    <property type="term" value="C:Golgi apparatus"/>
    <property type="evidence" value="ECO:0007669"/>
    <property type="project" value="UniProtKB-SubCell"/>
</dbReference>
<accession>A0AAD1TE34</accession>
<evidence type="ECO:0000313" key="13">
    <source>
        <dbReference type="Proteomes" id="UP001295444"/>
    </source>
</evidence>
<comment type="subunit">
    <text evidence="9">Interacts with EPS8.</text>
</comment>
<dbReference type="Pfam" id="PF00566">
    <property type="entry name" value="RabGAP-TBC"/>
    <property type="match status" value="1"/>
</dbReference>
<organism evidence="12 13">
    <name type="scientific">Pelobates cultripes</name>
    <name type="common">Western spadefoot toad</name>
    <dbReference type="NCBI Taxonomy" id="61616"/>
    <lineage>
        <taxon>Eukaryota</taxon>
        <taxon>Metazoa</taxon>
        <taxon>Chordata</taxon>
        <taxon>Craniata</taxon>
        <taxon>Vertebrata</taxon>
        <taxon>Euteleostomi</taxon>
        <taxon>Amphibia</taxon>
        <taxon>Batrachia</taxon>
        <taxon>Anura</taxon>
        <taxon>Pelobatoidea</taxon>
        <taxon>Pelobatidae</taxon>
        <taxon>Pelobates</taxon>
    </lineage>
</organism>
<keyword evidence="5" id="KW-0007">Acetylation</keyword>
<name>A0AAD1TE34_PELCU</name>
<dbReference type="FunFam" id="1.10.8.270:FF:000010">
    <property type="entry name" value="Putative USP6 N-terminal-like protein"/>
    <property type="match status" value="1"/>
</dbReference>
<dbReference type="GO" id="GO:0005096">
    <property type="term" value="F:GTPase activator activity"/>
    <property type="evidence" value="ECO:0007669"/>
    <property type="project" value="UniProtKB-KW"/>
</dbReference>
<feature type="domain" description="Rab-GAP TBC" evidence="11">
    <location>
        <begin position="99"/>
        <end position="291"/>
    </location>
</feature>
<comment type="function">
    <text evidence="8">Acts as a GTPase-activating protein for RAB5A and RAB43. Involved in receptor trafficking. In complex with EPS8 inhibits internalization of EGFR. Involved in retrograde transport from the endocytic pathway to the Golgi apparatus. Involved in the transport of Shiga toxin from early and recycling endosomes to the trans-Golgi network. Required for structural integrity of the Golgi complex.</text>
</comment>
<dbReference type="Gene3D" id="1.10.8.270">
    <property type="entry name" value="putative rabgap domain of human tbc1 domain family member 14 like domains"/>
    <property type="match status" value="1"/>
</dbReference>
<keyword evidence="13" id="KW-1185">Reference proteome</keyword>
<evidence type="ECO:0000256" key="7">
    <source>
        <dbReference type="ARBA" id="ARBA00023329"/>
    </source>
</evidence>
<dbReference type="PANTHER" id="PTHR47219">
    <property type="entry name" value="RAB GTPASE-ACTIVATING PROTEIN 1-LIKE"/>
    <property type="match status" value="1"/>
</dbReference>
<dbReference type="SMART" id="SM00164">
    <property type="entry name" value="TBC"/>
    <property type="match status" value="1"/>
</dbReference>
<evidence type="ECO:0000256" key="8">
    <source>
        <dbReference type="ARBA" id="ARBA00059926"/>
    </source>
</evidence>
<dbReference type="PANTHER" id="PTHR47219:SF25">
    <property type="entry name" value="RAB-GAP TBC DOMAIN-CONTAINING PROTEIN"/>
    <property type="match status" value="1"/>
</dbReference>
<dbReference type="InterPro" id="IPR035969">
    <property type="entry name" value="Rab-GAP_TBC_sf"/>
</dbReference>
<evidence type="ECO:0000256" key="4">
    <source>
        <dbReference type="ARBA" id="ARBA00022553"/>
    </source>
</evidence>
<gene>
    <name evidence="12" type="ORF">PECUL_23A050403</name>
</gene>